<feature type="transmembrane region" description="Helical" evidence="7">
    <location>
        <begin position="138"/>
        <end position="159"/>
    </location>
</feature>
<feature type="transmembrane region" description="Helical" evidence="7">
    <location>
        <begin position="171"/>
        <end position="190"/>
    </location>
</feature>
<feature type="transmembrane region" description="Helical" evidence="7">
    <location>
        <begin position="323"/>
        <end position="341"/>
    </location>
</feature>
<dbReference type="Proteomes" id="UP000287969">
    <property type="component" value="Chromosome"/>
</dbReference>
<feature type="transmembrane region" description="Helical" evidence="7">
    <location>
        <begin position="417"/>
        <end position="437"/>
    </location>
</feature>
<keyword evidence="6 7" id="KW-0472">Membrane</keyword>
<gene>
    <name evidence="8" type="ORF">EQM13_05405</name>
</gene>
<evidence type="ECO:0000256" key="3">
    <source>
        <dbReference type="ARBA" id="ARBA00022448"/>
    </source>
</evidence>
<evidence type="ECO:0000256" key="6">
    <source>
        <dbReference type="ARBA" id="ARBA00023136"/>
    </source>
</evidence>
<dbReference type="PANTHER" id="PTHR42810:SF4">
    <property type="entry name" value="URIC ACID TRANSPORTER UACT"/>
    <property type="match status" value="1"/>
</dbReference>
<accession>A0A410QB08</accession>
<dbReference type="PANTHER" id="PTHR42810">
    <property type="entry name" value="PURINE PERMEASE C1399.01C-RELATED"/>
    <property type="match status" value="1"/>
</dbReference>
<name>A0A410QB08_9FIRM</name>
<comment type="similarity">
    <text evidence="2">Belongs to the nucleobase:cation symporter-2 (NCS2) (TC 2.A.40) family.</text>
</comment>
<dbReference type="GO" id="GO:0005886">
    <property type="term" value="C:plasma membrane"/>
    <property type="evidence" value="ECO:0007669"/>
    <property type="project" value="TreeGrafter"/>
</dbReference>
<evidence type="ECO:0000256" key="2">
    <source>
        <dbReference type="ARBA" id="ARBA00008821"/>
    </source>
</evidence>
<evidence type="ECO:0000256" key="5">
    <source>
        <dbReference type="ARBA" id="ARBA00022989"/>
    </source>
</evidence>
<keyword evidence="9" id="KW-1185">Reference proteome</keyword>
<dbReference type="OrthoDB" id="9779092at2"/>
<dbReference type="KEGG" id="spoa:EQM13_05405"/>
<evidence type="ECO:0000256" key="1">
    <source>
        <dbReference type="ARBA" id="ARBA00004141"/>
    </source>
</evidence>
<keyword evidence="5 7" id="KW-1133">Transmembrane helix</keyword>
<proteinExistence type="inferred from homology"/>
<feature type="transmembrane region" description="Helical" evidence="7">
    <location>
        <begin position="353"/>
        <end position="376"/>
    </location>
</feature>
<evidence type="ECO:0000256" key="4">
    <source>
        <dbReference type="ARBA" id="ARBA00022692"/>
    </source>
</evidence>
<evidence type="ECO:0000256" key="7">
    <source>
        <dbReference type="SAM" id="Phobius"/>
    </source>
</evidence>
<feature type="transmembrane region" description="Helical" evidence="7">
    <location>
        <begin position="72"/>
        <end position="94"/>
    </location>
</feature>
<protein>
    <submittedName>
        <fullName evidence="8">Xanthine permease</fullName>
    </submittedName>
</protein>
<reference evidence="9" key="1">
    <citation type="submission" date="2019-01" db="EMBL/GenBank/DDBJ databases">
        <title>Draft genomes of a novel of Sporanaerobacter strains.</title>
        <authorList>
            <person name="Ma S."/>
        </authorList>
    </citation>
    <scope>NUCLEOTIDE SEQUENCE [LARGE SCALE GENOMIC DNA]</scope>
    <source>
        <strain evidence="9">NJN-17</strain>
    </source>
</reference>
<organism evidence="8 9">
    <name type="scientific">Acidilutibacter cellobiosedens</name>
    <dbReference type="NCBI Taxonomy" id="2507161"/>
    <lineage>
        <taxon>Bacteria</taxon>
        <taxon>Bacillati</taxon>
        <taxon>Bacillota</taxon>
        <taxon>Tissierellia</taxon>
        <taxon>Tissierellales</taxon>
        <taxon>Acidilutibacteraceae</taxon>
        <taxon>Acidilutibacter</taxon>
    </lineage>
</organism>
<dbReference type="GO" id="GO:0042907">
    <property type="term" value="F:xanthine transmembrane transporter activity"/>
    <property type="evidence" value="ECO:0007669"/>
    <property type="project" value="TreeGrafter"/>
</dbReference>
<comment type="subcellular location">
    <subcellularLocation>
        <location evidence="1">Membrane</location>
        <topology evidence="1">Multi-pass membrane protein</topology>
    </subcellularLocation>
</comment>
<keyword evidence="3" id="KW-0813">Transport</keyword>
<feature type="transmembrane region" description="Helical" evidence="7">
    <location>
        <begin position="32"/>
        <end position="65"/>
    </location>
</feature>
<evidence type="ECO:0000313" key="9">
    <source>
        <dbReference type="Proteomes" id="UP000287969"/>
    </source>
</evidence>
<dbReference type="InterPro" id="IPR006043">
    <property type="entry name" value="NCS2"/>
</dbReference>
<dbReference type="RefSeq" id="WP_128752154.1">
    <property type="nucleotide sequence ID" value="NZ_CP035282.1"/>
</dbReference>
<dbReference type="EMBL" id="CP035282">
    <property type="protein sequence ID" value="QAT61058.1"/>
    <property type="molecule type" value="Genomic_DNA"/>
</dbReference>
<keyword evidence="4 7" id="KW-0812">Transmembrane</keyword>
<dbReference type="AlphaFoldDB" id="A0A410QB08"/>
<evidence type="ECO:0000313" key="8">
    <source>
        <dbReference type="EMBL" id="QAT61058.1"/>
    </source>
</evidence>
<feature type="transmembrane region" description="Helical" evidence="7">
    <location>
        <begin position="197"/>
        <end position="216"/>
    </location>
</feature>
<sequence>MTDSNSKIIGYLPDETPSTGKLLLFSLQQILVMFPATVTVALLTGFHVSTTIFASGLATLCFLFITKGKIPLYYGSSFSYIAAICGITGAKFGVVAPDALISQAQFGIICSGFVSILAGVIVNRFGMKYIEKVLPPTVTGSIAMVIGISLAGTAITSALGYDATTGLTNNASSIAAIVTLLATVIFSVYLKGVLGQLPILFGIIVGYIVSIPLGLVDFSQIFTGNIFMVPHFTLPTPNWMSVAAIMPIAIATIPESTAHLFQLDVYINDLSRKKGKGEYKIADKLGLNLIGDGIGDIVASMFGGPAGTNYGENISTMAITKNFSVAMLKVASIMAMIFSFFEPLSNAINSVPSSVINGACIFLFGVIGAQGIAIMINKKVDLFNTKNLSVIAIILVIGLGGHYGFPDNMIPFFGIKLPAIATAAIAGIILNLILSIGEKKTTDEN</sequence>
<feature type="transmembrane region" description="Helical" evidence="7">
    <location>
        <begin position="236"/>
        <end position="253"/>
    </location>
</feature>
<feature type="transmembrane region" description="Helical" evidence="7">
    <location>
        <begin position="106"/>
        <end position="126"/>
    </location>
</feature>
<feature type="transmembrane region" description="Helical" evidence="7">
    <location>
        <begin position="388"/>
        <end position="405"/>
    </location>
</feature>
<dbReference type="Pfam" id="PF00860">
    <property type="entry name" value="Xan_ur_permease"/>
    <property type="match status" value="1"/>
</dbReference>